<dbReference type="InterPro" id="IPR001789">
    <property type="entry name" value="Sig_transdc_resp-reg_receiver"/>
</dbReference>
<dbReference type="PRINTS" id="PR00344">
    <property type="entry name" value="BCTRLSENSOR"/>
</dbReference>
<evidence type="ECO:0000256" key="2">
    <source>
        <dbReference type="ARBA" id="ARBA00012438"/>
    </source>
</evidence>
<dbReference type="InterPro" id="IPR036890">
    <property type="entry name" value="HATPase_C_sf"/>
</dbReference>
<dbReference type="SMART" id="SM00387">
    <property type="entry name" value="HATPase_c"/>
    <property type="match status" value="1"/>
</dbReference>
<dbReference type="Pfam" id="PF02518">
    <property type="entry name" value="HATPase_c"/>
    <property type="match status" value="1"/>
</dbReference>
<dbReference type="InterPro" id="IPR000014">
    <property type="entry name" value="PAS"/>
</dbReference>
<dbReference type="NCBIfam" id="TIGR00229">
    <property type="entry name" value="sensory_box"/>
    <property type="match status" value="2"/>
</dbReference>
<dbReference type="SMART" id="SM00448">
    <property type="entry name" value="REC"/>
    <property type="match status" value="1"/>
</dbReference>
<dbReference type="InterPro" id="IPR035965">
    <property type="entry name" value="PAS-like_dom_sf"/>
</dbReference>
<dbReference type="PANTHER" id="PTHR43065">
    <property type="entry name" value="SENSOR HISTIDINE KINASE"/>
    <property type="match status" value="1"/>
</dbReference>
<accession>A0A147IS26</accession>
<dbReference type="Gene3D" id="3.30.565.10">
    <property type="entry name" value="Histidine kinase-like ATPase, C-terminal domain"/>
    <property type="match status" value="1"/>
</dbReference>
<dbReference type="CDD" id="cd18161">
    <property type="entry name" value="REC_hyHK_blue-like"/>
    <property type="match status" value="1"/>
</dbReference>
<dbReference type="SUPFAM" id="SSF52172">
    <property type="entry name" value="CheY-like"/>
    <property type="match status" value="1"/>
</dbReference>
<dbReference type="AlphaFoldDB" id="A0A147IS26"/>
<dbReference type="Gene3D" id="1.10.287.130">
    <property type="match status" value="1"/>
</dbReference>
<protein>
    <recommendedName>
        <fullName evidence="2">histidine kinase</fullName>
        <ecNumber evidence="2">2.7.13.3</ecNumber>
    </recommendedName>
</protein>
<dbReference type="PROSITE" id="PS50112">
    <property type="entry name" value="PAS"/>
    <property type="match status" value="2"/>
</dbReference>
<evidence type="ECO:0000259" key="7">
    <source>
        <dbReference type="PROSITE" id="PS50112"/>
    </source>
</evidence>
<organism evidence="8 9">
    <name type="scientific">Sphingomonas yabuuchiae</name>
    <dbReference type="NCBI Taxonomy" id="172044"/>
    <lineage>
        <taxon>Bacteria</taxon>
        <taxon>Pseudomonadati</taxon>
        <taxon>Pseudomonadota</taxon>
        <taxon>Alphaproteobacteria</taxon>
        <taxon>Sphingomonadales</taxon>
        <taxon>Sphingomonadaceae</taxon>
        <taxon>Sphingomonas</taxon>
    </lineage>
</organism>
<dbReference type="SUPFAM" id="SSF55874">
    <property type="entry name" value="ATPase domain of HSP90 chaperone/DNA topoisomerase II/histidine kinase"/>
    <property type="match status" value="1"/>
</dbReference>
<dbReference type="SUPFAM" id="SSF47384">
    <property type="entry name" value="Homodimeric domain of signal transducing histidine kinase"/>
    <property type="match status" value="1"/>
</dbReference>
<dbReference type="SMART" id="SM00388">
    <property type="entry name" value="HisKA"/>
    <property type="match status" value="1"/>
</dbReference>
<dbReference type="InterPro" id="IPR036097">
    <property type="entry name" value="HisK_dim/P_sf"/>
</dbReference>
<dbReference type="SUPFAM" id="SSF55785">
    <property type="entry name" value="PYP-like sensor domain (PAS domain)"/>
    <property type="match status" value="3"/>
</dbReference>
<dbReference type="Proteomes" id="UP000073923">
    <property type="component" value="Unassembled WGS sequence"/>
</dbReference>
<dbReference type="Pfam" id="PF08448">
    <property type="entry name" value="PAS_4"/>
    <property type="match status" value="1"/>
</dbReference>
<comment type="catalytic activity">
    <reaction evidence="1">
        <text>ATP + protein L-histidine = ADP + protein N-phospho-L-histidine.</text>
        <dbReference type="EC" id="2.7.13.3"/>
    </reaction>
</comment>
<dbReference type="Pfam" id="PF00072">
    <property type="entry name" value="Response_reg"/>
    <property type="match status" value="1"/>
</dbReference>
<dbReference type="CDD" id="cd00082">
    <property type="entry name" value="HisKA"/>
    <property type="match status" value="1"/>
</dbReference>
<evidence type="ECO:0000256" key="4">
    <source>
        <dbReference type="PROSITE-ProRule" id="PRU00169"/>
    </source>
</evidence>
<dbReference type="InterPro" id="IPR004358">
    <property type="entry name" value="Sig_transdc_His_kin-like_C"/>
</dbReference>
<dbReference type="PROSITE" id="PS50109">
    <property type="entry name" value="HIS_KIN"/>
    <property type="match status" value="1"/>
</dbReference>
<gene>
    <name evidence="8" type="ORF">NS355_09800</name>
</gene>
<feature type="modified residue" description="4-aspartylphosphate" evidence="4">
    <location>
        <position position="656"/>
    </location>
</feature>
<feature type="domain" description="PAS" evidence="7">
    <location>
        <begin position="98"/>
        <end position="143"/>
    </location>
</feature>
<dbReference type="Gene3D" id="3.40.50.2300">
    <property type="match status" value="1"/>
</dbReference>
<dbReference type="InterPro" id="IPR013655">
    <property type="entry name" value="PAS_fold_3"/>
</dbReference>
<evidence type="ECO:0000313" key="9">
    <source>
        <dbReference type="Proteomes" id="UP000073923"/>
    </source>
</evidence>
<feature type="domain" description="PAS" evidence="7">
    <location>
        <begin position="246"/>
        <end position="297"/>
    </location>
</feature>
<dbReference type="PATRIC" id="fig|172044.3.peg.1901"/>
<keyword evidence="3 4" id="KW-0597">Phosphoprotein</keyword>
<evidence type="ECO:0000259" key="5">
    <source>
        <dbReference type="PROSITE" id="PS50109"/>
    </source>
</evidence>
<sequence length="725" mass="79795">MLGWSADEALGQSGEIIFTADDRADGVPCREMRHADEAGRAADERWHVRRDGSLFFALGELMPLRLEEGGYVKILRDRTDQRRAVQDLEDSRKETSGANAMLAELTESLQDPFYAVDAQWRFTYVNRKAGELWGRAPQDLIGKICWDEFPQAGGSEPYHAHQRAMAERIAVRLEAKSPILGKWVDIDIHPITTGGLAVYFKDASLRKAAEIALRAQNDTLAEEIAERTRERDRIWQLSGDLMDVCSADGRLHTVNAAWTAMLGWTEDELLRANFFDLIHPEDREATAAEFARLAKGEEAAHFENRFRGRDGCYHVISWATAPEADLFYSIGRDMTDHRRVEEQLRQSQKMEAVGQLTGGLAHDFNNLLTGITGSLEMMAIRIGQGRIGDVEKYNAAAQGAAKRAAALTHRLLAFSRRQTLDPKLIDPNRLIDGMLELIMRSVGPDVDTRYVAQAELWATLVDPNQLENALLNLCINARDAMPDGGRLTIETSNRTLDERMARFHEMEPGRYVAVCVSDTGTGMTPDVVAKAFDPFFTTKPIGVGTGHGLSMIYGFARQSGGSVRIHSHPGEGTTVCIYLPAHIGRAEAEDDVADLADAPRARSGETVLIVDDEPSVRMLVTDVLEELGYTAIEAADGAAGLSVLQSDVRIDLLVSDVGLPGGMNGRQMADAARVTRPDLKVLFITGFAQNAAVGNGQLEPGMHVMTKPFAMEAMATRIKALIEGR</sequence>
<dbReference type="CDD" id="cd00130">
    <property type="entry name" value="PAS"/>
    <property type="match status" value="2"/>
</dbReference>
<evidence type="ECO:0000256" key="1">
    <source>
        <dbReference type="ARBA" id="ARBA00000085"/>
    </source>
</evidence>
<dbReference type="Pfam" id="PF08447">
    <property type="entry name" value="PAS_3"/>
    <property type="match status" value="1"/>
</dbReference>
<evidence type="ECO:0000313" key="8">
    <source>
        <dbReference type="EMBL" id="KTT98167.1"/>
    </source>
</evidence>
<reference evidence="8 9" key="1">
    <citation type="journal article" date="2016" name="Front. Microbiol.">
        <title>Genomic Resource of Rice Seed Associated Bacteria.</title>
        <authorList>
            <person name="Midha S."/>
            <person name="Bansal K."/>
            <person name="Sharma S."/>
            <person name="Kumar N."/>
            <person name="Patil P.P."/>
            <person name="Chaudhry V."/>
            <person name="Patil P.B."/>
        </authorList>
    </citation>
    <scope>NUCLEOTIDE SEQUENCE [LARGE SCALE GENOMIC DNA]</scope>
    <source>
        <strain evidence="8 9">NS355</strain>
    </source>
</reference>
<dbReference type="PANTHER" id="PTHR43065:SF42">
    <property type="entry name" value="TWO-COMPONENT SENSOR PPRA"/>
    <property type="match status" value="1"/>
</dbReference>
<feature type="domain" description="Histidine kinase" evidence="5">
    <location>
        <begin position="359"/>
        <end position="583"/>
    </location>
</feature>
<dbReference type="EC" id="2.7.13.3" evidence="2"/>
<dbReference type="InterPro" id="IPR005467">
    <property type="entry name" value="His_kinase_dom"/>
</dbReference>
<evidence type="ECO:0000259" key="6">
    <source>
        <dbReference type="PROSITE" id="PS50110"/>
    </source>
</evidence>
<dbReference type="Pfam" id="PF13426">
    <property type="entry name" value="PAS_9"/>
    <property type="match status" value="1"/>
</dbReference>
<dbReference type="InterPro" id="IPR003594">
    <property type="entry name" value="HATPase_dom"/>
</dbReference>
<dbReference type="InterPro" id="IPR011006">
    <property type="entry name" value="CheY-like_superfamily"/>
</dbReference>
<name>A0A147IS26_9SPHN</name>
<dbReference type="PROSITE" id="PS50110">
    <property type="entry name" value="RESPONSE_REGULATORY"/>
    <property type="match status" value="1"/>
</dbReference>
<dbReference type="EMBL" id="LDTF01000048">
    <property type="protein sequence ID" value="KTT98167.1"/>
    <property type="molecule type" value="Genomic_DNA"/>
</dbReference>
<dbReference type="GO" id="GO:0000155">
    <property type="term" value="F:phosphorelay sensor kinase activity"/>
    <property type="evidence" value="ECO:0007669"/>
    <property type="project" value="InterPro"/>
</dbReference>
<dbReference type="InterPro" id="IPR013656">
    <property type="entry name" value="PAS_4"/>
</dbReference>
<comment type="caution">
    <text evidence="8">The sequence shown here is derived from an EMBL/GenBank/DDBJ whole genome shotgun (WGS) entry which is preliminary data.</text>
</comment>
<feature type="domain" description="Response regulatory" evidence="6">
    <location>
        <begin position="606"/>
        <end position="722"/>
    </location>
</feature>
<evidence type="ECO:0000256" key="3">
    <source>
        <dbReference type="ARBA" id="ARBA00022553"/>
    </source>
</evidence>
<dbReference type="SMART" id="SM00091">
    <property type="entry name" value="PAS"/>
    <property type="match status" value="2"/>
</dbReference>
<dbReference type="InterPro" id="IPR003661">
    <property type="entry name" value="HisK_dim/P_dom"/>
</dbReference>
<dbReference type="Gene3D" id="3.30.450.20">
    <property type="entry name" value="PAS domain"/>
    <property type="match status" value="3"/>
</dbReference>
<dbReference type="CDD" id="cd16919">
    <property type="entry name" value="HATPase_CckA-like"/>
    <property type="match status" value="1"/>
</dbReference>
<dbReference type="Pfam" id="PF00512">
    <property type="entry name" value="HisKA"/>
    <property type="match status" value="1"/>
</dbReference>
<proteinExistence type="predicted"/>